<reference evidence="2 4" key="2">
    <citation type="submission" date="2019-07" db="EMBL/GenBank/DDBJ databases">
        <title>Serratia strains were isolated from fresh produce.</title>
        <authorList>
            <person name="Cho G.-S."/>
            <person name="Stein M."/>
            <person name="Lee W."/>
            <person name="Suh S.H."/>
            <person name="Franz C.M.A.P."/>
        </authorList>
    </citation>
    <scope>NUCLEOTIDE SEQUENCE [LARGE SCALE GENOMIC DNA]</scope>
    <source>
        <strain evidence="2 4">S16</strain>
    </source>
</reference>
<dbReference type="EMBL" id="UGYK01000002">
    <property type="protein sequence ID" value="SUI39853.1"/>
    <property type="molecule type" value="Genomic_DNA"/>
</dbReference>
<protein>
    <submittedName>
        <fullName evidence="2">Type II toxin-antitoxin system RelE/ParE family toxin</fullName>
    </submittedName>
</protein>
<dbReference type="PIRSF" id="PIRSF018634">
    <property type="entry name" value="UCP018634"/>
    <property type="match status" value="1"/>
</dbReference>
<dbReference type="Pfam" id="PF06296">
    <property type="entry name" value="RelE"/>
    <property type="match status" value="1"/>
</dbReference>
<accession>A0A349ZKD4</accession>
<evidence type="ECO:0000313" key="1">
    <source>
        <dbReference type="EMBL" id="SUI39853.1"/>
    </source>
</evidence>
<dbReference type="InterPro" id="IPR009387">
    <property type="entry name" value="HigB-2"/>
</dbReference>
<dbReference type="GeneID" id="87006442"/>
<dbReference type="Proteomes" id="UP000321126">
    <property type="component" value="Unassembled WGS sequence"/>
</dbReference>
<dbReference type="EMBL" id="VOUQ01000007">
    <property type="protein sequence ID" value="TXE33464.1"/>
    <property type="molecule type" value="Genomic_DNA"/>
</dbReference>
<dbReference type="RefSeq" id="WP_033641319.1">
    <property type="nucleotide sequence ID" value="NZ_CAMIPY010000004.1"/>
</dbReference>
<proteinExistence type="predicted"/>
<gene>
    <name evidence="2" type="ORF">FOT62_14990</name>
    <name evidence="1" type="ORF">NCTC10211_00465</name>
</gene>
<evidence type="ECO:0000313" key="3">
    <source>
        <dbReference type="Proteomes" id="UP000254765"/>
    </source>
</evidence>
<sequence length="126" mass="14261">MRTFKTRWFSKKAQAHGITDKALCRAVHDVQRGLAVDLGGGVFKKRLNHNRDRALVLAKNGRHWVYVFLFAKQVQANISGAELQAFRKLAVHFGALSDEMLQSLVVKNEWMEICHEEGKNVSESGL</sequence>
<dbReference type="AlphaFoldDB" id="A0A349ZKD4"/>
<accession>A0A5C7CEN8</accession>
<organism evidence="1 3">
    <name type="scientific">Serratia marcescens</name>
    <dbReference type="NCBI Taxonomy" id="615"/>
    <lineage>
        <taxon>Bacteria</taxon>
        <taxon>Pseudomonadati</taxon>
        <taxon>Pseudomonadota</taxon>
        <taxon>Gammaproteobacteria</taxon>
        <taxon>Enterobacterales</taxon>
        <taxon>Yersiniaceae</taxon>
        <taxon>Serratia</taxon>
    </lineage>
</organism>
<name>A0A349ZKD4_SERMA</name>
<dbReference type="Proteomes" id="UP000254765">
    <property type="component" value="Unassembled WGS sequence"/>
</dbReference>
<evidence type="ECO:0000313" key="2">
    <source>
        <dbReference type="EMBL" id="TXE33464.1"/>
    </source>
</evidence>
<evidence type="ECO:0000313" key="4">
    <source>
        <dbReference type="Proteomes" id="UP000321126"/>
    </source>
</evidence>
<reference evidence="1 3" key="1">
    <citation type="submission" date="2018-06" db="EMBL/GenBank/DDBJ databases">
        <authorList>
            <consortium name="Pathogen Informatics"/>
            <person name="Doyle S."/>
        </authorList>
    </citation>
    <scope>NUCLEOTIDE SEQUENCE [LARGE SCALE GENOMIC DNA]</scope>
    <source>
        <strain evidence="1 3">NCTC10211</strain>
    </source>
</reference>